<feature type="region of interest" description="Disordered" evidence="1">
    <location>
        <begin position="332"/>
        <end position="368"/>
    </location>
</feature>
<evidence type="ECO:0000256" key="1">
    <source>
        <dbReference type="SAM" id="MobiDB-lite"/>
    </source>
</evidence>
<evidence type="ECO:0000313" key="3">
    <source>
        <dbReference type="Proteomes" id="UP000756921"/>
    </source>
</evidence>
<keyword evidence="3" id="KW-1185">Reference proteome</keyword>
<evidence type="ECO:0000313" key="2">
    <source>
        <dbReference type="EMBL" id="KAF9739007.1"/>
    </source>
</evidence>
<name>A0A9P6GNL2_9PLEO</name>
<feature type="region of interest" description="Disordered" evidence="1">
    <location>
        <begin position="280"/>
        <end position="319"/>
    </location>
</feature>
<organism evidence="2 3">
    <name type="scientific">Paraphaeosphaeria minitans</name>
    <dbReference type="NCBI Taxonomy" id="565426"/>
    <lineage>
        <taxon>Eukaryota</taxon>
        <taxon>Fungi</taxon>
        <taxon>Dikarya</taxon>
        <taxon>Ascomycota</taxon>
        <taxon>Pezizomycotina</taxon>
        <taxon>Dothideomycetes</taxon>
        <taxon>Pleosporomycetidae</taxon>
        <taxon>Pleosporales</taxon>
        <taxon>Massarineae</taxon>
        <taxon>Didymosphaeriaceae</taxon>
        <taxon>Paraphaeosphaeria</taxon>
    </lineage>
</organism>
<dbReference type="Proteomes" id="UP000756921">
    <property type="component" value="Unassembled WGS sequence"/>
</dbReference>
<comment type="caution">
    <text evidence="2">The sequence shown here is derived from an EMBL/GenBank/DDBJ whole genome shotgun (WGS) entry which is preliminary data.</text>
</comment>
<feature type="region of interest" description="Disordered" evidence="1">
    <location>
        <begin position="79"/>
        <end position="157"/>
    </location>
</feature>
<feature type="compositionally biased region" description="Polar residues" evidence="1">
    <location>
        <begin position="336"/>
        <end position="368"/>
    </location>
</feature>
<feature type="region of interest" description="Disordered" evidence="1">
    <location>
        <begin position="629"/>
        <end position="662"/>
    </location>
</feature>
<protein>
    <submittedName>
        <fullName evidence="2">Uncharacterized protein</fullName>
    </submittedName>
</protein>
<feature type="compositionally biased region" description="Basic residues" evidence="1">
    <location>
        <begin position="302"/>
        <end position="314"/>
    </location>
</feature>
<dbReference type="EMBL" id="WJXW01000002">
    <property type="protein sequence ID" value="KAF9739007.1"/>
    <property type="molecule type" value="Genomic_DNA"/>
</dbReference>
<sequence length="662" mass="71441">MRARSFILHHNFTLSPLSRMNWTGGRLQQSKNANRGIIQKQKAHFARARTQLQNNATASTPALHSDLLGEGKVSQTLQFPLPSARTARPTGQSRTLRSHDRSIAGSPFRHDRPGMRNAAERNPLHGHDQPNAATSANMSSRHHQGNSPDADDSEESLLETKRRRLLRQSDWAGLARPTRPILIFKAQRRRNEIGKRRKSSHHNALTIRERPSRLVLLPQAGTRRQLGGGAHQTHDIRIRIGSDALTRQTTVQNPSPAQASVTWYNVSSEEMTPGNAALQRVAPKPGQHADPNTRRFVGAPTHAHHPRNSTRRATPRSQQLHCVGDSAASMHAGLNEDSNASPNGQGVVNASAEDNASSNKRGEASNNCITQQVEGIPRSLRLTFDAGTEFSAMAPIENASWCNLIGESSHDHYTANAAGTESGNVQMEAGAAGSAEPRLPHSIDEGPWMALLPVQAGSSSLSVAIDVSALNRAHDRPALRPLSDSASWSQRATHGAQTLADASLCASPSLASITQKGEKDELREQVHVGAGRSGRLKKQSDGNDEFWRRLVFGSDKLVSTDGRRPESATSPNKVIMDGRRITPYAAVSRSSTPFDPLYGPGFCVSDSTQAAATCAPLVTSSGSMLSMITSSTAPHSRGQVDILSEERGDAAEMRTAVSDSGR</sequence>
<accession>A0A9P6GNL2</accession>
<dbReference type="AlphaFoldDB" id="A0A9P6GNL2"/>
<feature type="compositionally biased region" description="Basic and acidic residues" evidence="1">
    <location>
        <begin position="97"/>
        <end position="128"/>
    </location>
</feature>
<reference evidence="2" key="1">
    <citation type="journal article" date="2020" name="Mol. Plant Microbe Interact.">
        <title>Genome Sequence of the Biocontrol Agent Coniothyrium minitans strain Conio (IMI 134523).</title>
        <authorList>
            <person name="Patel D."/>
            <person name="Shittu T.A."/>
            <person name="Baroncelli R."/>
            <person name="Muthumeenakshi S."/>
            <person name="Osborne T.H."/>
            <person name="Janganan T.K."/>
            <person name="Sreenivasaprasad S."/>
        </authorList>
    </citation>
    <scope>NUCLEOTIDE SEQUENCE</scope>
    <source>
        <strain evidence="2">Conio</strain>
    </source>
</reference>
<proteinExistence type="predicted"/>
<dbReference type="OrthoDB" id="5426563at2759"/>
<gene>
    <name evidence="2" type="ORF">PMIN01_01641</name>
</gene>